<organism evidence="3 4">
    <name type="scientific">Penicillium cataractarum</name>
    <dbReference type="NCBI Taxonomy" id="2100454"/>
    <lineage>
        <taxon>Eukaryota</taxon>
        <taxon>Fungi</taxon>
        <taxon>Dikarya</taxon>
        <taxon>Ascomycota</taxon>
        <taxon>Pezizomycotina</taxon>
        <taxon>Eurotiomycetes</taxon>
        <taxon>Eurotiomycetidae</taxon>
        <taxon>Eurotiales</taxon>
        <taxon>Aspergillaceae</taxon>
        <taxon>Penicillium</taxon>
    </lineage>
</organism>
<dbReference type="AlphaFoldDB" id="A0A9W9V0W5"/>
<name>A0A9W9V0W5_9EURO</name>
<dbReference type="RefSeq" id="XP_056552363.1">
    <property type="nucleotide sequence ID" value="XM_056703363.1"/>
</dbReference>
<dbReference type="Gene3D" id="3.40.50.720">
    <property type="entry name" value="NAD(P)-binding Rossmann-like Domain"/>
    <property type="match status" value="1"/>
</dbReference>
<dbReference type="GO" id="GO:0016491">
    <property type="term" value="F:oxidoreductase activity"/>
    <property type="evidence" value="ECO:0007669"/>
    <property type="project" value="TreeGrafter"/>
</dbReference>
<dbReference type="PANTHER" id="PTHR42840:SF5">
    <property type="entry name" value="NAD(P)-BINDING ROSSMANN-FOLD SUPERFAMILY PROTEIN"/>
    <property type="match status" value="1"/>
</dbReference>
<gene>
    <name evidence="3" type="ORF">N7496_010450</name>
</gene>
<dbReference type="SUPFAM" id="SSF51735">
    <property type="entry name" value="NAD(P)-binding Rossmann-fold domains"/>
    <property type="match status" value="1"/>
</dbReference>
<dbReference type="InterPro" id="IPR036291">
    <property type="entry name" value="NAD(P)-bd_dom_sf"/>
</dbReference>
<dbReference type="PANTHER" id="PTHR42840">
    <property type="entry name" value="NAD(P)-BINDING ROSSMANN-FOLD SUPERFAMILY PROTEIN-RELATED"/>
    <property type="match status" value="1"/>
</dbReference>
<dbReference type="Pfam" id="PF02894">
    <property type="entry name" value="GFO_IDH_MocA_C"/>
    <property type="match status" value="1"/>
</dbReference>
<sequence>MSIGIALLGAGVFAKKEPEPTEHLPAINSSELFTLKAVYSRSQSSAENFVSTAFEGEACKDIDAYFDSPSVQSKSLDDLLRRSDIAAVIIAVAIDVAPVLIKKALAAGKHVLSEKPIAPDLNIARSLVDYSQGIKGALWGVGENFRFWDSVHRAAKIIKDLDANLLTFSVAAFSFTDSRNPFYHSEWRQKPTFQGGYLLDGGVHFVAVLRTLLGALGRKIESTSAYTMSLQQNLPPVDTIHAILRTDNGRSGSYISSVGTEAKLGMEFEIVTDKGVITYRPFEMKILTKLKNQLDKWENQTEPAPLMWGVKEEVAAFAESIATGRLDSRLSTSEALEDLRVMEAMLMSAENGGRPVTIARDTA</sequence>
<comment type="caution">
    <text evidence="3">The sequence shown here is derived from an EMBL/GenBank/DDBJ whole genome shotgun (WGS) entry which is preliminary data.</text>
</comment>
<dbReference type="Proteomes" id="UP001147782">
    <property type="component" value="Unassembled WGS sequence"/>
</dbReference>
<keyword evidence="4" id="KW-1185">Reference proteome</keyword>
<evidence type="ECO:0000313" key="4">
    <source>
        <dbReference type="Proteomes" id="UP001147782"/>
    </source>
</evidence>
<accession>A0A9W9V0W5</accession>
<dbReference type="EMBL" id="JAPZBS010000008">
    <property type="protein sequence ID" value="KAJ5364737.1"/>
    <property type="molecule type" value="Genomic_DNA"/>
</dbReference>
<reference evidence="3" key="2">
    <citation type="journal article" date="2023" name="IMA Fungus">
        <title>Comparative genomic study of the Penicillium genus elucidates a diverse pangenome and 15 lateral gene transfer events.</title>
        <authorList>
            <person name="Petersen C."/>
            <person name="Sorensen T."/>
            <person name="Nielsen M.R."/>
            <person name="Sondergaard T.E."/>
            <person name="Sorensen J.L."/>
            <person name="Fitzpatrick D.A."/>
            <person name="Frisvad J.C."/>
            <person name="Nielsen K.L."/>
        </authorList>
    </citation>
    <scope>NUCLEOTIDE SEQUENCE</scope>
    <source>
        <strain evidence="3">IBT 29864</strain>
    </source>
</reference>
<feature type="domain" description="Gfo/Idh/MocA-like oxidoreductase C-terminal" evidence="2">
    <location>
        <begin position="176"/>
        <end position="358"/>
    </location>
</feature>
<dbReference type="GO" id="GO:0005737">
    <property type="term" value="C:cytoplasm"/>
    <property type="evidence" value="ECO:0007669"/>
    <property type="project" value="TreeGrafter"/>
</dbReference>
<evidence type="ECO:0000313" key="3">
    <source>
        <dbReference type="EMBL" id="KAJ5364737.1"/>
    </source>
</evidence>
<reference evidence="3" key="1">
    <citation type="submission" date="2022-11" db="EMBL/GenBank/DDBJ databases">
        <authorList>
            <person name="Petersen C."/>
        </authorList>
    </citation>
    <scope>NUCLEOTIDE SEQUENCE</scope>
    <source>
        <strain evidence="3">IBT 29864</strain>
    </source>
</reference>
<dbReference type="Pfam" id="PF01408">
    <property type="entry name" value="GFO_IDH_MocA"/>
    <property type="match status" value="1"/>
</dbReference>
<protein>
    <recommendedName>
        <fullName evidence="5">Gfo/Idh/MocA-like oxidoreductase N-terminal domain-containing protein</fullName>
    </recommendedName>
</protein>
<evidence type="ECO:0000259" key="2">
    <source>
        <dbReference type="Pfam" id="PF02894"/>
    </source>
</evidence>
<dbReference type="Gene3D" id="3.30.360.10">
    <property type="entry name" value="Dihydrodipicolinate Reductase, domain 2"/>
    <property type="match status" value="1"/>
</dbReference>
<dbReference type="SUPFAM" id="SSF55347">
    <property type="entry name" value="Glyceraldehyde-3-phosphate dehydrogenase-like, C-terminal domain"/>
    <property type="match status" value="1"/>
</dbReference>
<dbReference type="GO" id="GO:0000166">
    <property type="term" value="F:nucleotide binding"/>
    <property type="evidence" value="ECO:0007669"/>
    <property type="project" value="InterPro"/>
</dbReference>
<dbReference type="InterPro" id="IPR000683">
    <property type="entry name" value="Gfo/Idh/MocA-like_OxRdtase_N"/>
</dbReference>
<feature type="domain" description="Gfo/Idh/MocA-like oxidoreductase N-terminal" evidence="1">
    <location>
        <begin position="4"/>
        <end position="130"/>
    </location>
</feature>
<dbReference type="GeneID" id="81442542"/>
<dbReference type="OrthoDB" id="64915at2759"/>
<proteinExistence type="predicted"/>
<dbReference type="InterPro" id="IPR004104">
    <property type="entry name" value="Gfo/Idh/MocA-like_OxRdtase_C"/>
</dbReference>
<evidence type="ECO:0000259" key="1">
    <source>
        <dbReference type="Pfam" id="PF01408"/>
    </source>
</evidence>
<evidence type="ECO:0008006" key="5">
    <source>
        <dbReference type="Google" id="ProtNLM"/>
    </source>
</evidence>
<dbReference type="GO" id="GO:0006740">
    <property type="term" value="P:NADPH regeneration"/>
    <property type="evidence" value="ECO:0007669"/>
    <property type="project" value="TreeGrafter"/>
</dbReference>